<keyword evidence="2 10" id="KW-0813">Transport</keyword>
<evidence type="ECO:0000256" key="2">
    <source>
        <dbReference type="ARBA" id="ARBA00022448"/>
    </source>
</evidence>
<sequence>MRGARELDVKTRLSLTTLALGLCSPALAQTSAPLDADRDEIVITASRLPLEPREVGSAYTVVKAAEIERGQYIFLNTLLQDVPGVQVTTDRPGDMTSVSIRGSANDQVLYLVDGIELGDPSVISTQYQVDHLITQDIDRIEILRGNQSSLYGSDAIGGVVNIVTKRAERDGFDVAAEAEYGSYDTWNGGASILGKTGPLDVRVTATGYQHDGPSLTDPAPGTEAEDDAYSRYGFSGRAGLEVSPNLELQLIGYWLDADTDLDNTASDSSDTAEVEEFAVAATGRFASDDDSFSADVTASRYDVERVYFGQYNSPDGDVYEGTKNVLSLDLAYAASDLLQFAAGANYEEERTEQVTLFSGEFDASIDTKSVYGEVALFPAEGLTLTGAARLDDNSRFGSYDTYRATAAYLIADVAGGTAKLRGSFGTGAKAPGLYQLFDPSYGNAELEVETSEGGDVGIDLDFGSLTAQASVFFTKVTNEIVFDGTRPPFGGYAQLGRTRSSGIELAFALQPLEGLTLTQSYTYVSAEEASDDTGDYSDIGRPEHSGTTALTVSPRDRFSVTARVRFSSDNAAAYGGETDGFVVTDLLGSLPLTDEVELFGRVTNLFDNEYQVQFGKNALGRSAYGGVRVNF</sequence>
<evidence type="ECO:0000313" key="15">
    <source>
        <dbReference type="EMBL" id="OWV32085.1"/>
    </source>
</evidence>
<dbReference type="Proteomes" id="UP000198462">
    <property type="component" value="Unassembled WGS sequence"/>
</dbReference>
<dbReference type="InterPro" id="IPR039426">
    <property type="entry name" value="TonB-dep_rcpt-like"/>
</dbReference>
<comment type="caution">
    <text evidence="15">The sequence shown here is derived from an EMBL/GenBank/DDBJ whole genome shotgun (WGS) entry which is preliminary data.</text>
</comment>
<evidence type="ECO:0000256" key="10">
    <source>
        <dbReference type="PROSITE-ProRule" id="PRU01360"/>
    </source>
</evidence>
<proteinExistence type="inferred from homology"/>
<feature type="signal peptide" evidence="12">
    <location>
        <begin position="1"/>
        <end position="28"/>
    </location>
</feature>
<evidence type="ECO:0000256" key="7">
    <source>
        <dbReference type="ARBA" id="ARBA00023136"/>
    </source>
</evidence>
<feature type="domain" description="TonB-dependent receptor-like beta-barrel" evidence="13">
    <location>
        <begin position="200"/>
        <end position="605"/>
    </location>
</feature>
<keyword evidence="3 10" id="KW-1134">Transmembrane beta strand</keyword>
<dbReference type="PROSITE" id="PS52016">
    <property type="entry name" value="TONB_DEPENDENT_REC_3"/>
    <property type="match status" value="1"/>
</dbReference>
<dbReference type="InterPro" id="IPR000531">
    <property type="entry name" value="Beta-barrel_TonB"/>
</dbReference>
<keyword evidence="7 10" id="KW-0472">Membrane</keyword>
<keyword evidence="16" id="KW-1185">Reference proteome</keyword>
<dbReference type="GO" id="GO:0015344">
    <property type="term" value="F:siderophore uptake transmembrane transporter activity"/>
    <property type="evidence" value="ECO:0007669"/>
    <property type="project" value="TreeGrafter"/>
</dbReference>
<evidence type="ECO:0000259" key="13">
    <source>
        <dbReference type="Pfam" id="PF00593"/>
    </source>
</evidence>
<evidence type="ECO:0000256" key="1">
    <source>
        <dbReference type="ARBA" id="ARBA00004571"/>
    </source>
</evidence>
<dbReference type="Gene3D" id="2.170.130.10">
    <property type="entry name" value="TonB-dependent receptor, plug domain"/>
    <property type="match status" value="1"/>
</dbReference>
<evidence type="ECO:0008006" key="17">
    <source>
        <dbReference type="Google" id="ProtNLM"/>
    </source>
</evidence>
<protein>
    <recommendedName>
        <fullName evidence="17">TonB-dependent receptor</fullName>
    </recommendedName>
</protein>
<evidence type="ECO:0000256" key="6">
    <source>
        <dbReference type="ARBA" id="ARBA00023077"/>
    </source>
</evidence>
<dbReference type="AlphaFoldDB" id="A0A219B184"/>
<evidence type="ECO:0000256" key="12">
    <source>
        <dbReference type="SAM" id="SignalP"/>
    </source>
</evidence>
<keyword evidence="5 12" id="KW-0732">Signal</keyword>
<name>A0A219B184_9SPHN</name>
<accession>A0A219B184</accession>
<evidence type="ECO:0000256" key="8">
    <source>
        <dbReference type="ARBA" id="ARBA00023170"/>
    </source>
</evidence>
<comment type="subcellular location">
    <subcellularLocation>
        <location evidence="1 10">Cell outer membrane</location>
        <topology evidence="1 10">Multi-pass membrane protein</topology>
    </subcellularLocation>
</comment>
<reference evidence="16" key="1">
    <citation type="submission" date="2017-05" db="EMBL/GenBank/DDBJ databases">
        <authorList>
            <person name="Lin X."/>
        </authorList>
    </citation>
    <scope>NUCLEOTIDE SEQUENCE [LARGE SCALE GENOMIC DNA]</scope>
    <source>
        <strain evidence="16">JLT2012</strain>
    </source>
</reference>
<evidence type="ECO:0000313" key="16">
    <source>
        <dbReference type="Proteomes" id="UP000198462"/>
    </source>
</evidence>
<dbReference type="CDD" id="cd01347">
    <property type="entry name" value="ligand_gated_channel"/>
    <property type="match status" value="1"/>
</dbReference>
<feature type="domain" description="TonB-dependent receptor plug" evidence="14">
    <location>
        <begin position="53"/>
        <end position="159"/>
    </location>
</feature>
<keyword evidence="6 11" id="KW-0798">TonB box</keyword>
<keyword evidence="4 10" id="KW-0812">Transmembrane</keyword>
<evidence type="ECO:0000256" key="9">
    <source>
        <dbReference type="ARBA" id="ARBA00023237"/>
    </source>
</evidence>
<dbReference type="GO" id="GO:0009279">
    <property type="term" value="C:cell outer membrane"/>
    <property type="evidence" value="ECO:0007669"/>
    <property type="project" value="UniProtKB-SubCell"/>
</dbReference>
<dbReference type="EMBL" id="NFZT01000001">
    <property type="protein sequence ID" value="OWV32085.1"/>
    <property type="molecule type" value="Genomic_DNA"/>
</dbReference>
<evidence type="ECO:0000259" key="14">
    <source>
        <dbReference type="Pfam" id="PF07715"/>
    </source>
</evidence>
<dbReference type="Pfam" id="PF07715">
    <property type="entry name" value="Plug"/>
    <property type="match status" value="1"/>
</dbReference>
<dbReference type="InterPro" id="IPR036942">
    <property type="entry name" value="Beta-barrel_TonB_sf"/>
</dbReference>
<dbReference type="Gene3D" id="2.40.170.20">
    <property type="entry name" value="TonB-dependent receptor, beta-barrel domain"/>
    <property type="match status" value="1"/>
</dbReference>
<dbReference type="GO" id="GO:0044718">
    <property type="term" value="P:siderophore transmembrane transport"/>
    <property type="evidence" value="ECO:0007669"/>
    <property type="project" value="TreeGrafter"/>
</dbReference>
<evidence type="ECO:0000256" key="4">
    <source>
        <dbReference type="ARBA" id="ARBA00022692"/>
    </source>
</evidence>
<evidence type="ECO:0000256" key="11">
    <source>
        <dbReference type="RuleBase" id="RU003357"/>
    </source>
</evidence>
<evidence type="ECO:0000256" key="5">
    <source>
        <dbReference type="ARBA" id="ARBA00022729"/>
    </source>
</evidence>
<keyword evidence="8" id="KW-0675">Receptor</keyword>
<organism evidence="15 16">
    <name type="scientific">Pacificimonas flava</name>
    <dbReference type="NCBI Taxonomy" id="1234595"/>
    <lineage>
        <taxon>Bacteria</taxon>
        <taxon>Pseudomonadati</taxon>
        <taxon>Pseudomonadota</taxon>
        <taxon>Alphaproteobacteria</taxon>
        <taxon>Sphingomonadales</taxon>
        <taxon>Sphingosinicellaceae</taxon>
        <taxon>Pacificimonas</taxon>
    </lineage>
</organism>
<dbReference type="OrthoDB" id="9796221at2"/>
<dbReference type="PANTHER" id="PTHR30069">
    <property type="entry name" value="TONB-DEPENDENT OUTER MEMBRANE RECEPTOR"/>
    <property type="match status" value="1"/>
</dbReference>
<dbReference type="Pfam" id="PF00593">
    <property type="entry name" value="TonB_dep_Rec_b-barrel"/>
    <property type="match status" value="1"/>
</dbReference>
<evidence type="ECO:0000256" key="3">
    <source>
        <dbReference type="ARBA" id="ARBA00022452"/>
    </source>
</evidence>
<dbReference type="SUPFAM" id="SSF56935">
    <property type="entry name" value="Porins"/>
    <property type="match status" value="1"/>
</dbReference>
<feature type="chain" id="PRO_5012826826" description="TonB-dependent receptor" evidence="12">
    <location>
        <begin position="29"/>
        <end position="631"/>
    </location>
</feature>
<gene>
    <name evidence="15" type="ORF">B5C34_00525</name>
</gene>
<keyword evidence="9 10" id="KW-0998">Cell outer membrane</keyword>
<dbReference type="PANTHER" id="PTHR30069:SF29">
    <property type="entry name" value="HEMOGLOBIN AND HEMOGLOBIN-HAPTOGLOBIN-BINDING PROTEIN 1-RELATED"/>
    <property type="match status" value="1"/>
</dbReference>
<dbReference type="InterPro" id="IPR012910">
    <property type="entry name" value="Plug_dom"/>
</dbReference>
<comment type="similarity">
    <text evidence="10 11">Belongs to the TonB-dependent receptor family.</text>
</comment>
<dbReference type="InterPro" id="IPR037066">
    <property type="entry name" value="Plug_dom_sf"/>
</dbReference>